<evidence type="ECO:0000313" key="2">
    <source>
        <dbReference type="Proteomes" id="UP000184452"/>
    </source>
</evidence>
<keyword evidence="2" id="KW-1185">Reference proteome</keyword>
<name>A0A1M6JLF0_9ACTN</name>
<dbReference type="AlphaFoldDB" id="A0A1M6JLF0"/>
<evidence type="ECO:0008006" key="3">
    <source>
        <dbReference type="Google" id="ProtNLM"/>
    </source>
</evidence>
<dbReference type="RefSeq" id="WP_073379458.1">
    <property type="nucleotide sequence ID" value="NZ_FQZK01000006.1"/>
</dbReference>
<gene>
    <name evidence="1" type="ORF">SAMN05421803_106179</name>
</gene>
<organism evidence="1 2">
    <name type="scientific">Nocardiopsis flavescens</name>
    <dbReference type="NCBI Taxonomy" id="758803"/>
    <lineage>
        <taxon>Bacteria</taxon>
        <taxon>Bacillati</taxon>
        <taxon>Actinomycetota</taxon>
        <taxon>Actinomycetes</taxon>
        <taxon>Streptosporangiales</taxon>
        <taxon>Nocardiopsidaceae</taxon>
        <taxon>Nocardiopsis</taxon>
    </lineage>
</organism>
<dbReference type="NCBIfam" id="NF000539">
    <property type="entry name" value="plantaricin"/>
    <property type="match status" value="1"/>
</dbReference>
<evidence type="ECO:0000313" key="1">
    <source>
        <dbReference type="EMBL" id="SHJ47472.1"/>
    </source>
</evidence>
<reference evidence="1 2" key="1">
    <citation type="submission" date="2016-11" db="EMBL/GenBank/DDBJ databases">
        <authorList>
            <person name="Jaros S."/>
            <person name="Januszkiewicz K."/>
            <person name="Wedrychowicz H."/>
        </authorList>
    </citation>
    <scope>NUCLEOTIDE SEQUENCE [LARGE SCALE GENOMIC DNA]</scope>
    <source>
        <strain evidence="1 2">CGMCC 4.5723</strain>
    </source>
</reference>
<dbReference type="STRING" id="758803.SAMN05421803_106179"/>
<protein>
    <recommendedName>
        <fullName evidence="3">Lantibiotic</fullName>
    </recommendedName>
</protein>
<sequence length="63" mass="6373">MTNKNVSILEEISEQGLDAVGAGSDADPNSISIASLCPSCLASWAIGNPGWACTLSVECQGSC</sequence>
<accession>A0A1M6JLF0</accession>
<dbReference type="OrthoDB" id="4248078at2"/>
<dbReference type="Proteomes" id="UP000184452">
    <property type="component" value="Unassembled WGS sequence"/>
</dbReference>
<dbReference type="EMBL" id="FQZK01000006">
    <property type="protein sequence ID" value="SHJ47472.1"/>
    <property type="molecule type" value="Genomic_DNA"/>
</dbReference>
<proteinExistence type="predicted"/>